<organism evidence="4 5">
    <name type="scientific">Acidiphilium acidophilum</name>
    <name type="common">Thiobacillus acidophilus</name>
    <dbReference type="NCBI Taxonomy" id="76588"/>
    <lineage>
        <taxon>Bacteria</taxon>
        <taxon>Pseudomonadati</taxon>
        <taxon>Pseudomonadota</taxon>
        <taxon>Alphaproteobacteria</taxon>
        <taxon>Acetobacterales</taxon>
        <taxon>Acidocellaceae</taxon>
        <taxon>Acidiphilium</taxon>
    </lineage>
</organism>
<dbReference type="RefSeq" id="WP_319614109.1">
    <property type="nucleotide sequence ID" value="NZ_JAWXYB010000018.1"/>
</dbReference>
<keyword evidence="5" id="KW-1185">Reference proteome</keyword>
<dbReference type="AlphaFoldDB" id="A0AAW9DPT5"/>
<evidence type="ECO:0000256" key="2">
    <source>
        <dbReference type="ARBA" id="ARBA00022679"/>
    </source>
</evidence>
<name>A0AAW9DPT5_ACIAO</name>
<evidence type="ECO:0000256" key="1">
    <source>
        <dbReference type="ARBA" id="ARBA00022676"/>
    </source>
</evidence>
<dbReference type="GO" id="GO:0016757">
    <property type="term" value="F:glycosyltransferase activity"/>
    <property type="evidence" value="ECO:0007669"/>
    <property type="project" value="UniProtKB-KW"/>
</dbReference>
<keyword evidence="1 4" id="KW-0328">Glycosyltransferase</keyword>
<dbReference type="PANTHER" id="PTHR12526:SF510">
    <property type="entry name" value="D-INOSITOL 3-PHOSPHATE GLYCOSYLTRANSFERASE"/>
    <property type="match status" value="1"/>
</dbReference>
<evidence type="ECO:0000313" key="5">
    <source>
        <dbReference type="Proteomes" id="UP001279553"/>
    </source>
</evidence>
<dbReference type="Proteomes" id="UP001279553">
    <property type="component" value="Unassembled WGS sequence"/>
</dbReference>
<protein>
    <submittedName>
        <fullName evidence="4">Glycosyltransferase family 4 protein</fullName>
        <ecNumber evidence="4">2.4.-.-</ecNumber>
    </submittedName>
</protein>
<dbReference type="Gene3D" id="3.40.50.2000">
    <property type="entry name" value="Glycogen Phosphorylase B"/>
    <property type="match status" value="2"/>
</dbReference>
<dbReference type="PANTHER" id="PTHR12526">
    <property type="entry name" value="GLYCOSYLTRANSFERASE"/>
    <property type="match status" value="1"/>
</dbReference>
<dbReference type="SUPFAM" id="SSF53756">
    <property type="entry name" value="UDP-Glycosyltransferase/glycogen phosphorylase"/>
    <property type="match status" value="1"/>
</dbReference>
<dbReference type="CDD" id="cd03801">
    <property type="entry name" value="GT4_PimA-like"/>
    <property type="match status" value="1"/>
</dbReference>
<feature type="domain" description="Glycosyltransferase subfamily 4-like N-terminal" evidence="3">
    <location>
        <begin position="82"/>
        <end position="165"/>
    </location>
</feature>
<evidence type="ECO:0000259" key="3">
    <source>
        <dbReference type="Pfam" id="PF13439"/>
    </source>
</evidence>
<comment type="caution">
    <text evidence="4">The sequence shown here is derived from an EMBL/GenBank/DDBJ whole genome shotgun (WGS) entry which is preliminary data.</text>
</comment>
<proteinExistence type="predicted"/>
<keyword evidence="2 4" id="KW-0808">Transferase</keyword>
<dbReference type="Pfam" id="PF13439">
    <property type="entry name" value="Glyco_transf_4"/>
    <property type="match status" value="1"/>
</dbReference>
<gene>
    <name evidence="4" type="ORF">SIL87_10445</name>
</gene>
<sequence>MLPQPEPEPRLIFAVPGSITTRTGGSIYDRRVSAALRDRGWNVDIVECSGHFPAPSETDLLALDRVLGSCPDRALVMIDGLIFGAIPGMAARHAARLRLVALVHHPLALETGLGIEAIARYRDAEQRALRCAAGVITTSETTAAILIRDYAVAPGCITIAPPGTDRPAHRGRDPAQPTIALLAVGAVIPRKGYDVLVEALRHLADLDFACLIIGNIERCPATVAALRAAIRAGGLDHRITLAGEVDDVDRAYANADIFVLPSRYEGYGMVFGEALTHGLPIVATVAGAIPSVVPADAGHLVPVDDPIALADALRGVITEPEHRARLAAGSRRAVRDLPDWTDTARLIGEALRKLPD</sequence>
<accession>A0AAW9DPT5</accession>
<evidence type="ECO:0000313" key="4">
    <source>
        <dbReference type="EMBL" id="MDX5931184.1"/>
    </source>
</evidence>
<dbReference type="InterPro" id="IPR028098">
    <property type="entry name" value="Glyco_trans_4-like_N"/>
</dbReference>
<reference evidence="4 5" key="1">
    <citation type="submission" date="2023-11" db="EMBL/GenBank/DDBJ databases">
        <title>MicrobeMod: A computational toolkit for identifying prokaryotic methylation and restriction-modification with nanopore sequencing.</title>
        <authorList>
            <person name="Crits-Christoph A."/>
            <person name="Kang S.C."/>
            <person name="Lee H."/>
            <person name="Ostrov N."/>
        </authorList>
    </citation>
    <scope>NUCLEOTIDE SEQUENCE [LARGE SCALE GENOMIC DNA]</scope>
    <source>
        <strain evidence="4 5">DSMZ 700</strain>
    </source>
</reference>
<dbReference type="Pfam" id="PF13692">
    <property type="entry name" value="Glyco_trans_1_4"/>
    <property type="match status" value="1"/>
</dbReference>
<dbReference type="EC" id="2.4.-.-" evidence="4"/>
<dbReference type="EMBL" id="JAWXYB010000018">
    <property type="protein sequence ID" value="MDX5931184.1"/>
    <property type="molecule type" value="Genomic_DNA"/>
</dbReference>